<keyword evidence="5 9" id="KW-0812">Transmembrane</keyword>
<name>Q1R1C2_CHRI1</name>
<dbReference type="FunFam" id="1.10.3720.10:FF:000032">
    <property type="entry name" value="General amino acid ABC transporter permease"/>
    <property type="match status" value="1"/>
</dbReference>
<dbReference type="InterPro" id="IPR043429">
    <property type="entry name" value="ArtM/GltK/GlnP/TcyL/YhdX-like"/>
</dbReference>
<keyword evidence="4" id="KW-1003">Cell membrane</keyword>
<evidence type="ECO:0000256" key="6">
    <source>
        <dbReference type="ARBA" id="ARBA00022970"/>
    </source>
</evidence>
<evidence type="ECO:0000256" key="9">
    <source>
        <dbReference type="RuleBase" id="RU363032"/>
    </source>
</evidence>
<dbReference type="Pfam" id="PF00528">
    <property type="entry name" value="BPD_transp_1"/>
    <property type="match status" value="1"/>
</dbReference>
<dbReference type="GO" id="GO:0022857">
    <property type="term" value="F:transmembrane transporter activity"/>
    <property type="evidence" value="ECO:0007669"/>
    <property type="project" value="InterPro"/>
</dbReference>
<evidence type="ECO:0000256" key="1">
    <source>
        <dbReference type="ARBA" id="ARBA00004429"/>
    </source>
</evidence>
<evidence type="ECO:0000256" key="7">
    <source>
        <dbReference type="ARBA" id="ARBA00022989"/>
    </source>
</evidence>
<dbReference type="KEGG" id="csa:Csal_0122"/>
<feature type="transmembrane region" description="Helical" evidence="9">
    <location>
        <begin position="127"/>
        <end position="153"/>
    </location>
</feature>
<dbReference type="NCBIfam" id="TIGR01726">
    <property type="entry name" value="HEQRo_perm_3TM"/>
    <property type="match status" value="1"/>
</dbReference>
<dbReference type="RefSeq" id="WP_011505432.1">
    <property type="nucleotide sequence ID" value="NC_007963.1"/>
</dbReference>
<evidence type="ECO:0000256" key="5">
    <source>
        <dbReference type="ARBA" id="ARBA00022692"/>
    </source>
</evidence>
<evidence type="ECO:0000256" key="8">
    <source>
        <dbReference type="ARBA" id="ARBA00023136"/>
    </source>
</evidence>
<keyword evidence="3 9" id="KW-0813">Transport</keyword>
<dbReference type="GO" id="GO:0006865">
    <property type="term" value="P:amino acid transport"/>
    <property type="evidence" value="ECO:0007669"/>
    <property type="project" value="UniProtKB-KW"/>
</dbReference>
<dbReference type="EMBL" id="CP000285">
    <property type="protein sequence ID" value="ABE57486.1"/>
    <property type="molecule type" value="Genomic_DNA"/>
</dbReference>
<dbReference type="GeneID" id="95332872"/>
<comment type="similarity">
    <text evidence="2">Belongs to the binding-protein-dependent transport system permease family. HisMQ subfamily.</text>
</comment>
<evidence type="ECO:0000259" key="10">
    <source>
        <dbReference type="PROSITE" id="PS50928"/>
    </source>
</evidence>
<dbReference type="CDD" id="cd06261">
    <property type="entry name" value="TM_PBP2"/>
    <property type="match status" value="1"/>
</dbReference>
<accession>Q1R1C2</accession>
<evidence type="ECO:0000256" key="4">
    <source>
        <dbReference type="ARBA" id="ARBA00022475"/>
    </source>
</evidence>
<evidence type="ECO:0000313" key="12">
    <source>
        <dbReference type="Proteomes" id="UP000000239"/>
    </source>
</evidence>
<evidence type="ECO:0000256" key="2">
    <source>
        <dbReference type="ARBA" id="ARBA00010072"/>
    </source>
</evidence>
<dbReference type="PROSITE" id="PS50928">
    <property type="entry name" value="ABC_TM1"/>
    <property type="match status" value="1"/>
</dbReference>
<evidence type="ECO:0000313" key="11">
    <source>
        <dbReference type="EMBL" id="ABE57486.1"/>
    </source>
</evidence>
<dbReference type="SUPFAM" id="SSF161098">
    <property type="entry name" value="MetI-like"/>
    <property type="match status" value="1"/>
</dbReference>
<feature type="transmembrane region" description="Helical" evidence="9">
    <location>
        <begin position="308"/>
        <end position="325"/>
    </location>
</feature>
<dbReference type="InterPro" id="IPR035906">
    <property type="entry name" value="MetI-like_sf"/>
</dbReference>
<comment type="subcellular location">
    <subcellularLocation>
        <location evidence="1">Cell inner membrane</location>
        <topology evidence="1">Multi-pass membrane protein</topology>
    </subcellularLocation>
    <subcellularLocation>
        <location evidence="9">Cell membrane</location>
        <topology evidence="9">Multi-pass membrane protein</topology>
    </subcellularLocation>
</comment>
<reference evidence="11 12" key="1">
    <citation type="journal article" date="2011" name="Stand. Genomic Sci.">
        <title>Complete genome sequence of the halophilic and highly halotolerant Chromohalobacter salexigens type strain (1H11(T)).</title>
        <authorList>
            <person name="Copeland A."/>
            <person name="O'Connor K."/>
            <person name="Lucas S."/>
            <person name="Lapidus A."/>
            <person name="Berry K.W."/>
            <person name="Detter J.C."/>
            <person name="Del Rio T.G."/>
            <person name="Hammon N."/>
            <person name="Dalin E."/>
            <person name="Tice H."/>
            <person name="Pitluck S."/>
            <person name="Bruce D."/>
            <person name="Goodwin L."/>
            <person name="Han C."/>
            <person name="Tapia R."/>
            <person name="Saunders E."/>
            <person name="Schmutz J."/>
            <person name="Brettin T."/>
            <person name="Larimer F."/>
            <person name="Land M."/>
            <person name="Hauser L."/>
            <person name="Vargas C."/>
            <person name="Nieto J.J."/>
            <person name="Kyrpides N.C."/>
            <person name="Ivanova N."/>
            <person name="Goker M."/>
            <person name="Klenk H.P."/>
            <person name="Csonka L.N."/>
            <person name="Woyke T."/>
        </authorList>
    </citation>
    <scope>NUCLEOTIDE SEQUENCE [LARGE SCALE GENOMIC DNA]</scope>
    <source>
        <strain evidence="12">ATCC BAA-138 / DSM 3043 / CIP 106854 / NCIMB 13768 / 1H11</strain>
    </source>
</reference>
<dbReference type="PANTHER" id="PTHR30614:SF41">
    <property type="entry name" value="INNER MEMBRANE AMINO-ACID ABC TRANSPORTER PERMEASE PROTEIN YHDY"/>
    <property type="match status" value="1"/>
</dbReference>
<feature type="transmembrane region" description="Helical" evidence="9">
    <location>
        <begin position="207"/>
        <end position="225"/>
    </location>
</feature>
<dbReference type="Proteomes" id="UP000000239">
    <property type="component" value="Chromosome"/>
</dbReference>
<sequence>MSGEFMRDEMIEARRPPDARRGIWRWFHRNLFNGPINSVVTVVTIGLLAWGLWPFVQWALIQADWIGDSRQACSGEGACWVFISARFESIIYGFYPEAARWRVDIVFALMAGLLAWLAIPRVPGKRWAAVIAVIGFPIAAYVLLLGGHFGLIYVPTREWGGLMLTLTVATIGIVGSLPIGIVLALGRRSNLPFVRAVSVVFIEFWRGVPLITVLFMASVMLPLFVPTQVEFDKLLRALVGIMLFWSAYMAEVVRGGLQAIPSGQDEAGKALGLGYWQRMGLIVLPQALKLVIPGIVNTFIALFKDTSLVLIIGLFDLLAIIRAGLTDSDWLGFATEGYVFAALVFWVFCFSMSRYSQYIERRLQTGHTS</sequence>
<dbReference type="InterPro" id="IPR000515">
    <property type="entry name" value="MetI-like"/>
</dbReference>
<dbReference type="Gene3D" id="1.10.3720.10">
    <property type="entry name" value="MetI-like"/>
    <property type="match status" value="1"/>
</dbReference>
<organism evidence="11 12">
    <name type="scientific">Chromohalobacter israelensis (strain ATCC BAA-138 / DSM 3043 / CIP 106854 / NCIMB 13768 / 1H11)</name>
    <name type="common">Chromohalobacter salexigens</name>
    <dbReference type="NCBI Taxonomy" id="290398"/>
    <lineage>
        <taxon>Bacteria</taxon>
        <taxon>Pseudomonadati</taxon>
        <taxon>Pseudomonadota</taxon>
        <taxon>Gammaproteobacteria</taxon>
        <taxon>Oceanospirillales</taxon>
        <taxon>Halomonadaceae</taxon>
        <taxon>Chromohalobacter</taxon>
    </lineage>
</organism>
<dbReference type="PANTHER" id="PTHR30614">
    <property type="entry name" value="MEMBRANE COMPONENT OF AMINO ACID ABC TRANSPORTER"/>
    <property type="match status" value="1"/>
</dbReference>
<protein>
    <submittedName>
        <fullName evidence="11">Amino acid ABC transporter membrane protein 2, PAAT family</fullName>
    </submittedName>
</protein>
<feature type="transmembrane region" description="Helical" evidence="9">
    <location>
        <begin position="101"/>
        <end position="120"/>
    </location>
</feature>
<feature type="transmembrane region" description="Helical" evidence="9">
    <location>
        <begin position="159"/>
        <end position="186"/>
    </location>
</feature>
<gene>
    <name evidence="11" type="ordered locus">Csal_0122</name>
</gene>
<feature type="transmembrane region" description="Helical" evidence="9">
    <location>
        <begin position="36"/>
        <end position="56"/>
    </location>
</feature>
<proteinExistence type="inferred from homology"/>
<dbReference type="eggNOG" id="COG0765">
    <property type="taxonomic scope" value="Bacteria"/>
</dbReference>
<feature type="transmembrane region" description="Helical" evidence="9">
    <location>
        <begin position="337"/>
        <end position="355"/>
    </location>
</feature>
<feature type="domain" description="ABC transmembrane type-1" evidence="10">
    <location>
        <begin position="162"/>
        <end position="351"/>
    </location>
</feature>
<dbReference type="GO" id="GO:0043190">
    <property type="term" value="C:ATP-binding cassette (ABC) transporter complex"/>
    <property type="evidence" value="ECO:0007669"/>
    <property type="project" value="InterPro"/>
</dbReference>
<dbReference type="HOGENOM" id="CLU_019602_16_1_6"/>
<dbReference type="InterPro" id="IPR010065">
    <property type="entry name" value="AA_ABC_transptr_permease_3TM"/>
</dbReference>
<dbReference type="STRING" id="290398.Csal_0122"/>
<evidence type="ECO:0000256" key="3">
    <source>
        <dbReference type="ARBA" id="ARBA00022448"/>
    </source>
</evidence>
<dbReference type="AlphaFoldDB" id="Q1R1C2"/>
<keyword evidence="12" id="KW-1185">Reference proteome</keyword>
<keyword evidence="8 9" id="KW-0472">Membrane</keyword>
<keyword evidence="6" id="KW-0029">Amino-acid transport</keyword>
<keyword evidence="7 9" id="KW-1133">Transmembrane helix</keyword>